<evidence type="ECO:0000259" key="5">
    <source>
        <dbReference type="PROSITE" id="PS50977"/>
    </source>
</evidence>
<dbReference type="GO" id="GO:0003700">
    <property type="term" value="F:DNA-binding transcription factor activity"/>
    <property type="evidence" value="ECO:0007669"/>
    <property type="project" value="TreeGrafter"/>
</dbReference>
<dbReference type="InterPro" id="IPR001647">
    <property type="entry name" value="HTH_TetR"/>
</dbReference>
<dbReference type="GO" id="GO:0000976">
    <property type="term" value="F:transcription cis-regulatory region binding"/>
    <property type="evidence" value="ECO:0007669"/>
    <property type="project" value="TreeGrafter"/>
</dbReference>
<dbReference type="Proteomes" id="UP000184440">
    <property type="component" value="Unassembled WGS sequence"/>
</dbReference>
<keyword evidence="7" id="KW-1185">Reference proteome</keyword>
<dbReference type="PRINTS" id="PR00455">
    <property type="entry name" value="HTHTETR"/>
</dbReference>
<keyword evidence="3" id="KW-0804">Transcription</keyword>
<dbReference type="InterPro" id="IPR009057">
    <property type="entry name" value="Homeodomain-like_sf"/>
</dbReference>
<dbReference type="SUPFAM" id="SSF48498">
    <property type="entry name" value="Tetracyclin repressor-like, C-terminal domain"/>
    <property type="match status" value="1"/>
</dbReference>
<dbReference type="EMBL" id="FRCS01000017">
    <property type="protein sequence ID" value="SHN46643.1"/>
    <property type="molecule type" value="Genomic_DNA"/>
</dbReference>
<proteinExistence type="predicted"/>
<evidence type="ECO:0000313" key="7">
    <source>
        <dbReference type="Proteomes" id="UP000184440"/>
    </source>
</evidence>
<dbReference type="PANTHER" id="PTHR30055">
    <property type="entry name" value="HTH-TYPE TRANSCRIPTIONAL REGULATOR RUTR"/>
    <property type="match status" value="1"/>
</dbReference>
<dbReference type="RefSeq" id="WP_073263813.1">
    <property type="nucleotide sequence ID" value="NZ_FRCS01000017.1"/>
</dbReference>
<name>A0A1M7RJZ9_9ACTN</name>
<dbReference type="PANTHER" id="PTHR30055:SF234">
    <property type="entry name" value="HTH-TYPE TRANSCRIPTIONAL REGULATOR BETI"/>
    <property type="match status" value="1"/>
</dbReference>
<dbReference type="SUPFAM" id="SSF46689">
    <property type="entry name" value="Homeodomain-like"/>
    <property type="match status" value="1"/>
</dbReference>
<evidence type="ECO:0000256" key="4">
    <source>
        <dbReference type="PROSITE-ProRule" id="PRU00335"/>
    </source>
</evidence>
<evidence type="ECO:0000256" key="2">
    <source>
        <dbReference type="ARBA" id="ARBA00023125"/>
    </source>
</evidence>
<accession>A0A1M7RJZ9</accession>
<dbReference type="PROSITE" id="PS50977">
    <property type="entry name" value="HTH_TETR_2"/>
    <property type="match status" value="1"/>
</dbReference>
<dbReference type="Pfam" id="PF00440">
    <property type="entry name" value="TetR_N"/>
    <property type="match status" value="1"/>
</dbReference>
<dbReference type="AlphaFoldDB" id="A0A1M7RJZ9"/>
<gene>
    <name evidence="6" type="ORF">SAMN05443668_11726</name>
</gene>
<dbReference type="STRING" id="134849.SAMN05443668_11726"/>
<dbReference type="InterPro" id="IPR049445">
    <property type="entry name" value="TetR_SbtR-like_C"/>
</dbReference>
<evidence type="ECO:0000256" key="3">
    <source>
        <dbReference type="ARBA" id="ARBA00023163"/>
    </source>
</evidence>
<reference evidence="6 7" key="1">
    <citation type="submission" date="2016-11" db="EMBL/GenBank/DDBJ databases">
        <authorList>
            <person name="Jaros S."/>
            <person name="Januszkiewicz K."/>
            <person name="Wedrychowicz H."/>
        </authorList>
    </citation>
    <scope>NUCLEOTIDE SEQUENCE [LARGE SCALE GENOMIC DNA]</scope>
    <source>
        <strain evidence="6 7">DSM 46144</strain>
    </source>
</reference>
<evidence type="ECO:0000313" key="6">
    <source>
        <dbReference type="EMBL" id="SHN46643.1"/>
    </source>
</evidence>
<protein>
    <submittedName>
        <fullName evidence="6">Transcriptional regulator, TetR family</fullName>
    </submittedName>
</protein>
<dbReference type="Pfam" id="PF21597">
    <property type="entry name" value="TetR_C_43"/>
    <property type="match status" value="1"/>
</dbReference>
<dbReference type="Gene3D" id="1.10.357.10">
    <property type="entry name" value="Tetracycline Repressor, domain 2"/>
    <property type="match status" value="1"/>
</dbReference>
<feature type="domain" description="HTH tetR-type" evidence="5">
    <location>
        <begin position="12"/>
        <end position="71"/>
    </location>
</feature>
<dbReference type="InterPro" id="IPR036271">
    <property type="entry name" value="Tet_transcr_reg_TetR-rel_C_sf"/>
</dbReference>
<keyword evidence="1" id="KW-0805">Transcription regulation</keyword>
<organism evidence="6 7">
    <name type="scientific">Cryptosporangium aurantiacum</name>
    <dbReference type="NCBI Taxonomy" id="134849"/>
    <lineage>
        <taxon>Bacteria</taxon>
        <taxon>Bacillati</taxon>
        <taxon>Actinomycetota</taxon>
        <taxon>Actinomycetes</taxon>
        <taxon>Cryptosporangiales</taxon>
        <taxon>Cryptosporangiaceae</taxon>
        <taxon>Cryptosporangium</taxon>
    </lineage>
</organism>
<evidence type="ECO:0000256" key="1">
    <source>
        <dbReference type="ARBA" id="ARBA00023015"/>
    </source>
</evidence>
<feature type="DNA-binding region" description="H-T-H motif" evidence="4">
    <location>
        <begin position="34"/>
        <end position="53"/>
    </location>
</feature>
<dbReference type="OrthoDB" id="9795011at2"/>
<dbReference type="InterPro" id="IPR050109">
    <property type="entry name" value="HTH-type_TetR-like_transc_reg"/>
</dbReference>
<sequence>MPTQRRPRADAQRNAERLLAAAEDAFRRDGTDASLERIARAAGVAVGTLYGHFPRREALIAAVLRTRHDALFGHGETLLAEQPPAEALRSWVRACSVHAATYRGLAELLAAGPGDAASELHGDCARMADLTHRIAAAARRAGALDATVTDDDLTTLMNAAAWTHGQSEQQSERLIDATLRGMVGRVTA</sequence>
<keyword evidence="2 4" id="KW-0238">DNA-binding</keyword>